<protein>
    <submittedName>
        <fullName evidence="3">NADH dehydrogenase [ubiquinone] iron-sulfur protein 6, mitochondrial</fullName>
    </submittedName>
</protein>
<evidence type="ECO:0000259" key="1">
    <source>
        <dbReference type="Pfam" id="PF10276"/>
    </source>
</evidence>
<gene>
    <name evidence="3" type="primary">LOC108566006</name>
</gene>
<dbReference type="GeneID" id="108566006"/>
<accession>A0ABM1N2Z0</accession>
<sequence>MSSTKFLCRLPRKVIFQSLSLRTCTPAVRNFADWVPKEEVTHTGQKWESDDYRLARFIDKPKHVNPNFAIDLIAEVPPKPCKERVVSCDGGGGPIGHPKVYINLDKPGNHACGYCGLRFVKEDAH</sequence>
<dbReference type="RefSeq" id="XP_017781190.1">
    <property type="nucleotide sequence ID" value="XM_017925701.1"/>
</dbReference>
<evidence type="ECO:0000313" key="3">
    <source>
        <dbReference type="RefSeq" id="XP_017781190.1"/>
    </source>
</evidence>
<dbReference type="PANTHER" id="PTHR13156:SF0">
    <property type="entry name" value="NADH DEHYDROGENASE [UBIQUINONE] IRON-SULFUR PROTEIN 6, MITOCHONDRIAL"/>
    <property type="match status" value="1"/>
</dbReference>
<dbReference type="PANTHER" id="PTHR13156">
    <property type="entry name" value="NADH-UBIQUINONE OXIDOREDUCTASE 13 KD-A SUBUNIT"/>
    <property type="match status" value="1"/>
</dbReference>
<name>A0ABM1N2Z0_NICVS</name>
<feature type="domain" description="Zinc finger CHCC-type" evidence="1">
    <location>
        <begin position="84"/>
        <end position="119"/>
    </location>
</feature>
<dbReference type="InterPro" id="IPR019401">
    <property type="entry name" value="Znf_CHCC"/>
</dbReference>
<proteinExistence type="predicted"/>
<reference evidence="3" key="1">
    <citation type="submission" date="2025-08" db="UniProtKB">
        <authorList>
            <consortium name="RefSeq"/>
        </authorList>
    </citation>
    <scope>IDENTIFICATION</scope>
    <source>
        <tissue evidence="3">Whole Larva</tissue>
    </source>
</reference>
<organism evidence="2 3">
    <name type="scientific">Nicrophorus vespilloides</name>
    <name type="common">Boreal carrion beetle</name>
    <dbReference type="NCBI Taxonomy" id="110193"/>
    <lineage>
        <taxon>Eukaryota</taxon>
        <taxon>Metazoa</taxon>
        <taxon>Ecdysozoa</taxon>
        <taxon>Arthropoda</taxon>
        <taxon>Hexapoda</taxon>
        <taxon>Insecta</taxon>
        <taxon>Pterygota</taxon>
        <taxon>Neoptera</taxon>
        <taxon>Endopterygota</taxon>
        <taxon>Coleoptera</taxon>
        <taxon>Polyphaga</taxon>
        <taxon>Staphyliniformia</taxon>
        <taxon>Silphidae</taxon>
        <taxon>Nicrophorinae</taxon>
        <taxon>Nicrophorus</taxon>
    </lineage>
</organism>
<evidence type="ECO:0000313" key="2">
    <source>
        <dbReference type="Proteomes" id="UP000695000"/>
    </source>
</evidence>
<dbReference type="Proteomes" id="UP000695000">
    <property type="component" value="Unplaced"/>
</dbReference>
<keyword evidence="2" id="KW-1185">Reference proteome</keyword>
<dbReference type="Gene3D" id="2.60.260.40">
    <property type="entry name" value="q5lls5 like domains"/>
    <property type="match status" value="1"/>
</dbReference>
<dbReference type="Pfam" id="PF10276">
    <property type="entry name" value="zf-CHCC"/>
    <property type="match status" value="1"/>
</dbReference>